<keyword evidence="1" id="KW-1133">Transmembrane helix</keyword>
<organism evidence="2 3">
    <name type="scientific">Galactobacter caseinivorans</name>
    <dbReference type="NCBI Taxonomy" id="2676123"/>
    <lineage>
        <taxon>Bacteria</taxon>
        <taxon>Bacillati</taxon>
        <taxon>Actinomycetota</taxon>
        <taxon>Actinomycetes</taxon>
        <taxon>Micrococcales</taxon>
        <taxon>Micrococcaceae</taxon>
        <taxon>Galactobacter</taxon>
    </lineage>
</organism>
<keyword evidence="1" id="KW-0472">Membrane</keyword>
<feature type="transmembrane region" description="Helical" evidence="1">
    <location>
        <begin position="6"/>
        <end position="28"/>
    </location>
</feature>
<dbReference type="Proteomes" id="UP000273119">
    <property type="component" value="Unassembled WGS sequence"/>
</dbReference>
<name>A0A496PLC8_9MICC</name>
<evidence type="ECO:0000313" key="3">
    <source>
        <dbReference type="Proteomes" id="UP000273119"/>
    </source>
</evidence>
<keyword evidence="3" id="KW-1185">Reference proteome</keyword>
<feature type="transmembrane region" description="Helical" evidence="1">
    <location>
        <begin position="49"/>
        <end position="70"/>
    </location>
</feature>
<proteinExistence type="predicted"/>
<dbReference type="AlphaFoldDB" id="A0A496PLC8"/>
<keyword evidence="1" id="KW-0812">Transmembrane</keyword>
<sequence length="76" mass="8154">MEWISFVQVAGATMISALLVVGLYGLGVRLQAVAEDQNRNRTLQRAGSWLCFGLCGVLVLFGIILIIPALHSIVGL</sequence>
<comment type="caution">
    <text evidence="2">The sequence shown here is derived from an EMBL/GenBank/DDBJ whole genome shotgun (WGS) entry which is preliminary data.</text>
</comment>
<evidence type="ECO:0000313" key="2">
    <source>
        <dbReference type="EMBL" id="RKW71240.1"/>
    </source>
</evidence>
<dbReference type="EMBL" id="QQXL01000002">
    <property type="protein sequence ID" value="RKW71240.1"/>
    <property type="molecule type" value="Genomic_DNA"/>
</dbReference>
<accession>A0A496PLC8</accession>
<evidence type="ECO:0000256" key="1">
    <source>
        <dbReference type="SAM" id="Phobius"/>
    </source>
</evidence>
<reference evidence="2 3" key="1">
    <citation type="submission" date="2018-07" db="EMBL/GenBank/DDBJ databases">
        <title>Arthrobacter sp. nov., isolated from raw cow's milk with high bacterial count.</title>
        <authorList>
            <person name="Hahne J."/>
            <person name="Isele D."/>
            <person name="Lipski A."/>
        </authorList>
    </citation>
    <scope>NUCLEOTIDE SEQUENCE [LARGE SCALE GENOMIC DNA]</scope>
    <source>
        <strain evidence="2 3">JZ R-183</strain>
    </source>
</reference>
<protein>
    <submittedName>
        <fullName evidence="2">Uncharacterized protein</fullName>
    </submittedName>
</protein>
<gene>
    <name evidence="2" type="ORF">DWQ67_04350</name>
</gene>